<protein>
    <submittedName>
        <fullName evidence="1">Uncharacterized protein</fullName>
    </submittedName>
</protein>
<proteinExistence type="predicted"/>
<evidence type="ECO:0000313" key="1">
    <source>
        <dbReference type="EMBL" id="VDI80539.1"/>
    </source>
</evidence>
<dbReference type="Proteomes" id="UP000596742">
    <property type="component" value="Unassembled WGS sequence"/>
</dbReference>
<evidence type="ECO:0000313" key="2">
    <source>
        <dbReference type="Proteomes" id="UP000596742"/>
    </source>
</evidence>
<reference evidence="1" key="1">
    <citation type="submission" date="2018-11" db="EMBL/GenBank/DDBJ databases">
        <authorList>
            <person name="Alioto T."/>
            <person name="Alioto T."/>
        </authorList>
    </citation>
    <scope>NUCLEOTIDE SEQUENCE</scope>
</reference>
<comment type="caution">
    <text evidence="1">The sequence shown here is derived from an EMBL/GenBank/DDBJ whole genome shotgun (WGS) entry which is preliminary data.</text>
</comment>
<dbReference type="OrthoDB" id="6195231at2759"/>
<name>A0A8B6HLG9_MYTGA</name>
<dbReference type="AlphaFoldDB" id="A0A8B6HLG9"/>
<keyword evidence="2" id="KW-1185">Reference proteome</keyword>
<gene>
    <name evidence="1" type="ORF">MGAL_10B065822</name>
</gene>
<dbReference type="EMBL" id="UYJE01010183">
    <property type="protein sequence ID" value="VDI80539.1"/>
    <property type="molecule type" value="Genomic_DNA"/>
</dbReference>
<sequence length="106" mass="12326">MIISLCSGMLVTSYVSSHYVNKQAWPRICERQYNDTTMDYRFTDDEREQIDIPKVKLTMSVQSYMYEPVSQSQRIAGAESPVGFKISHEITDICHKEDLPCTRRNI</sequence>
<accession>A0A8B6HLG9</accession>
<organism evidence="1 2">
    <name type="scientific">Mytilus galloprovincialis</name>
    <name type="common">Mediterranean mussel</name>
    <dbReference type="NCBI Taxonomy" id="29158"/>
    <lineage>
        <taxon>Eukaryota</taxon>
        <taxon>Metazoa</taxon>
        <taxon>Spiralia</taxon>
        <taxon>Lophotrochozoa</taxon>
        <taxon>Mollusca</taxon>
        <taxon>Bivalvia</taxon>
        <taxon>Autobranchia</taxon>
        <taxon>Pteriomorphia</taxon>
        <taxon>Mytilida</taxon>
        <taxon>Mytiloidea</taxon>
        <taxon>Mytilidae</taxon>
        <taxon>Mytilinae</taxon>
        <taxon>Mytilus</taxon>
    </lineage>
</organism>